<dbReference type="CDD" id="cd06453">
    <property type="entry name" value="SufS_like"/>
    <property type="match status" value="1"/>
</dbReference>
<comment type="function">
    <text evidence="2">Catalyzes the removal of elemental sulfur and selenium atoms from L-cysteine, L-cystine, L-selenocysteine, and L-selenocystine to produce L-alanine.</text>
</comment>
<evidence type="ECO:0000256" key="8">
    <source>
        <dbReference type="ARBA" id="ARBA00050776"/>
    </source>
</evidence>
<dbReference type="SUPFAM" id="SSF53383">
    <property type="entry name" value="PLP-dependent transferases"/>
    <property type="match status" value="1"/>
</dbReference>
<dbReference type="PANTHER" id="PTHR43586">
    <property type="entry name" value="CYSTEINE DESULFURASE"/>
    <property type="match status" value="1"/>
</dbReference>
<dbReference type="AlphaFoldDB" id="A0A3P3XSA4"/>
<dbReference type="InterPro" id="IPR010970">
    <property type="entry name" value="Cys_dSase_SufS"/>
</dbReference>
<keyword evidence="6" id="KW-0808">Transferase</keyword>
<evidence type="ECO:0000313" key="10">
    <source>
        <dbReference type="EMBL" id="SLM19175.1"/>
    </source>
</evidence>
<gene>
    <name evidence="10" type="primary">sufS</name>
    <name evidence="10" type="ORF">SPIRO4BDMA_50690</name>
</gene>
<dbReference type="GO" id="GO:0031071">
    <property type="term" value="F:cysteine desulfurase activity"/>
    <property type="evidence" value="ECO:0007669"/>
    <property type="project" value="UniProtKB-EC"/>
</dbReference>
<dbReference type="Gene3D" id="3.90.1150.10">
    <property type="entry name" value="Aspartate Aminotransferase, domain 1"/>
    <property type="match status" value="1"/>
</dbReference>
<dbReference type="Pfam" id="PF00266">
    <property type="entry name" value="Aminotran_5"/>
    <property type="match status" value="1"/>
</dbReference>
<dbReference type="NCBIfam" id="TIGR01979">
    <property type="entry name" value="sufS"/>
    <property type="match status" value="1"/>
</dbReference>
<dbReference type="PIRSF" id="PIRSF005572">
    <property type="entry name" value="NifS"/>
    <property type="match status" value="1"/>
</dbReference>
<evidence type="ECO:0000256" key="2">
    <source>
        <dbReference type="ARBA" id="ARBA00002824"/>
    </source>
</evidence>
<evidence type="ECO:0000256" key="1">
    <source>
        <dbReference type="ARBA" id="ARBA00001933"/>
    </source>
</evidence>
<sequence>MRAQFVAHAPVEENSSIAGALKREFPIFGERPELIYLDNAATAQKPLSVLDAERDFYLRSCANVHRAIHAIGEEATARYEEARRRMADFIGARPREIVFTRGTTESINLVARTFGETLQPDDEIILSVMEHHANMVPWQQLTERRGVSLKFIPVTEEGELDLAEYEKLFSPKTRLVAVTMVSNVLGTINPVDKIFAAAHGAKVPVLLDVAQAAPSMPLDARALGADFAAFSGHKMYAPFGIGVLYGTERMLDAMPPFMGGGDMISEVRLEGFSVNELPYKFEAGTPPVAQAVGLEAAADWLSSVGIAALGEYESALARRFMDGIEGIPGIRILGSAARRAGIVAFTLGGAHAHDVAAYLDRFNIAVRAGHHCAHPLARRFGIVSSARASFGAYNTREDVDRAVAVLAGAGEVL</sequence>
<feature type="domain" description="Aminotransferase class V" evidence="9">
    <location>
        <begin position="35"/>
        <end position="401"/>
    </location>
</feature>
<comment type="cofactor">
    <cofactor evidence="1">
        <name>pyridoxal 5'-phosphate</name>
        <dbReference type="ChEBI" id="CHEBI:597326"/>
    </cofactor>
</comment>
<dbReference type="GO" id="GO:0030170">
    <property type="term" value="F:pyridoxal phosphate binding"/>
    <property type="evidence" value="ECO:0007669"/>
    <property type="project" value="InterPro"/>
</dbReference>
<dbReference type="EMBL" id="FWDO01000005">
    <property type="protein sequence ID" value="SLM19175.1"/>
    <property type="molecule type" value="Genomic_DNA"/>
</dbReference>
<dbReference type="InterPro" id="IPR015424">
    <property type="entry name" value="PyrdxlP-dep_Trfase"/>
</dbReference>
<keyword evidence="7" id="KW-0663">Pyridoxal phosphate</keyword>
<evidence type="ECO:0000256" key="4">
    <source>
        <dbReference type="ARBA" id="ARBA00012239"/>
    </source>
</evidence>
<dbReference type="GO" id="GO:0006534">
    <property type="term" value="P:cysteine metabolic process"/>
    <property type="evidence" value="ECO:0007669"/>
    <property type="project" value="InterPro"/>
</dbReference>
<accession>A0A3P3XSA4</accession>
<dbReference type="GO" id="GO:0016829">
    <property type="term" value="F:lyase activity"/>
    <property type="evidence" value="ECO:0007669"/>
    <property type="project" value="UniProtKB-KW"/>
</dbReference>
<dbReference type="InterPro" id="IPR000192">
    <property type="entry name" value="Aminotrans_V_dom"/>
</dbReference>
<dbReference type="InterPro" id="IPR015421">
    <property type="entry name" value="PyrdxlP-dep_Trfase_major"/>
</dbReference>
<dbReference type="PANTHER" id="PTHR43586:SF8">
    <property type="entry name" value="CYSTEINE DESULFURASE 1, CHLOROPLASTIC"/>
    <property type="match status" value="1"/>
</dbReference>
<organism evidence="10">
    <name type="scientific">uncultured spirochete</name>
    <dbReference type="NCBI Taxonomy" id="156406"/>
    <lineage>
        <taxon>Bacteria</taxon>
        <taxon>Pseudomonadati</taxon>
        <taxon>Spirochaetota</taxon>
        <taxon>Spirochaetia</taxon>
        <taxon>Spirochaetales</taxon>
        <taxon>environmental samples</taxon>
    </lineage>
</organism>
<evidence type="ECO:0000259" key="9">
    <source>
        <dbReference type="Pfam" id="PF00266"/>
    </source>
</evidence>
<dbReference type="Gene3D" id="3.40.640.10">
    <property type="entry name" value="Type I PLP-dependent aspartate aminotransferase-like (Major domain)"/>
    <property type="match status" value="1"/>
</dbReference>
<evidence type="ECO:0000256" key="3">
    <source>
        <dbReference type="ARBA" id="ARBA00010447"/>
    </source>
</evidence>
<evidence type="ECO:0000256" key="6">
    <source>
        <dbReference type="ARBA" id="ARBA00022679"/>
    </source>
</evidence>
<comment type="similarity">
    <text evidence="3">Belongs to the class-V pyridoxal-phosphate-dependent aminotransferase family. Csd subfamily.</text>
</comment>
<evidence type="ECO:0000256" key="5">
    <source>
        <dbReference type="ARBA" id="ARBA00021850"/>
    </source>
</evidence>
<keyword evidence="10" id="KW-0456">Lyase</keyword>
<reference evidence="10" key="1">
    <citation type="submission" date="2017-02" db="EMBL/GenBank/DDBJ databases">
        <authorList>
            <person name="Regsiter A."/>
            <person name="William W."/>
        </authorList>
    </citation>
    <scope>NUCLEOTIDE SEQUENCE</scope>
    <source>
        <strain evidence="10">BdmA 4</strain>
    </source>
</reference>
<name>A0A3P3XSA4_9SPIR</name>
<comment type="catalytic activity">
    <reaction evidence="8">
        <text>(sulfur carrier)-H + L-cysteine = (sulfur carrier)-SH + L-alanine</text>
        <dbReference type="Rhea" id="RHEA:43892"/>
        <dbReference type="Rhea" id="RHEA-COMP:14737"/>
        <dbReference type="Rhea" id="RHEA-COMP:14739"/>
        <dbReference type="ChEBI" id="CHEBI:29917"/>
        <dbReference type="ChEBI" id="CHEBI:35235"/>
        <dbReference type="ChEBI" id="CHEBI:57972"/>
        <dbReference type="ChEBI" id="CHEBI:64428"/>
        <dbReference type="EC" id="2.8.1.7"/>
    </reaction>
</comment>
<evidence type="ECO:0000256" key="7">
    <source>
        <dbReference type="ARBA" id="ARBA00022898"/>
    </source>
</evidence>
<protein>
    <recommendedName>
        <fullName evidence="5">Probable cysteine desulfurase</fullName>
        <ecNumber evidence="4">2.8.1.7</ecNumber>
    </recommendedName>
</protein>
<dbReference type="InterPro" id="IPR015422">
    <property type="entry name" value="PyrdxlP-dep_Trfase_small"/>
</dbReference>
<dbReference type="InterPro" id="IPR016454">
    <property type="entry name" value="Cysteine_dSase"/>
</dbReference>
<dbReference type="EC" id="2.8.1.7" evidence="4"/>
<proteinExistence type="inferred from homology"/>